<reference evidence="2 3" key="1">
    <citation type="journal article" date="2010" name="Virol. J.">
        <title>Genomes of the T4-related bacteriophages as windows on microbial genome evolution.</title>
        <authorList>
            <person name="Petrov V.M."/>
            <person name="Ratnayaka S."/>
            <person name="Nolan J.M."/>
            <person name="Miller E.S."/>
            <person name="Karam J.D."/>
        </authorList>
    </citation>
    <scope>NUCLEOTIDE SEQUENCE [LARGE SCALE GENOMIC DNA]</scope>
</reference>
<dbReference type="RefSeq" id="YP_004009971.1">
    <property type="nucleotide sequence ID" value="NC_014662.1"/>
</dbReference>
<keyword evidence="1" id="KW-1133">Transmembrane helix</keyword>
<organism evidence="2 3">
    <name type="scientific">Enterobacter phage CC31</name>
    <dbReference type="NCBI Taxonomy" id="709484"/>
    <lineage>
        <taxon>Viruses</taxon>
        <taxon>Duplodnaviria</taxon>
        <taxon>Heunggongvirae</taxon>
        <taxon>Uroviricota</taxon>
        <taxon>Caudoviricetes</taxon>
        <taxon>Pantevenvirales</taxon>
        <taxon>Straboviridae</taxon>
        <taxon>Tevenvirinae</taxon>
        <taxon>Karamvirus</taxon>
        <taxon>Karamvirus cc31</taxon>
    </lineage>
</organism>
<feature type="transmembrane region" description="Helical" evidence="1">
    <location>
        <begin position="6"/>
        <end position="30"/>
    </location>
</feature>
<dbReference type="GeneID" id="9926259"/>
<protein>
    <submittedName>
        <fullName evidence="2">Uncharacterized protein</fullName>
    </submittedName>
</protein>
<dbReference type="EMBL" id="GU323318">
    <property type="protein sequence ID" value="ADB81609.1"/>
    <property type="molecule type" value="Genomic_DNA"/>
</dbReference>
<dbReference type="Proteomes" id="UP000008725">
    <property type="component" value="Segment"/>
</dbReference>
<gene>
    <name evidence="2" type="ORF">CC31p113</name>
</gene>
<sequence>MTIDVLFWLFAFPTAGFVIAALLGFLKILIEGKVSP</sequence>
<dbReference type="KEGG" id="vg:9926259"/>
<keyword evidence="3" id="KW-1185">Reference proteome</keyword>
<keyword evidence="1" id="KW-0812">Transmembrane</keyword>
<evidence type="ECO:0000256" key="1">
    <source>
        <dbReference type="SAM" id="Phobius"/>
    </source>
</evidence>
<keyword evidence="1" id="KW-0472">Membrane</keyword>
<evidence type="ECO:0000313" key="3">
    <source>
        <dbReference type="Proteomes" id="UP000008725"/>
    </source>
</evidence>
<proteinExistence type="predicted"/>
<accession>E5DIC4</accession>
<name>E5DIC4_9CAUD</name>
<evidence type="ECO:0000313" key="2">
    <source>
        <dbReference type="EMBL" id="ADB81609.1"/>
    </source>
</evidence>